<name>A0AAV4CRW4_9GAST</name>
<organism evidence="1 2">
    <name type="scientific">Plakobranchus ocellatus</name>
    <dbReference type="NCBI Taxonomy" id="259542"/>
    <lineage>
        <taxon>Eukaryota</taxon>
        <taxon>Metazoa</taxon>
        <taxon>Spiralia</taxon>
        <taxon>Lophotrochozoa</taxon>
        <taxon>Mollusca</taxon>
        <taxon>Gastropoda</taxon>
        <taxon>Heterobranchia</taxon>
        <taxon>Euthyneura</taxon>
        <taxon>Panpulmonata</taxon>
        <taxon>Sacoglossa</taxon>
        <taxon>Placobranchoidea</taxon>
        <taxon>Plakobranchidae</taxon>
        <taxon>Plakobranchus</taxon>
    </lineage>
</organism>
<keyword evidence="2" id="KW-1185">Reference proteome</keyword>
<dbReference type="Proteomes" id="UP000735302">
    <property type="component" value="Unassembled WGS sequence"/>
</dbReference>
<reference evidence="1 2" key="1">
    <citation type="journal article" date="2021" name="Elife">
        <title>Chloroplast acquisition without the gene transfer in kleptoplastic sea slugs, Plakobranchus ocellatus.</title>
        <authorList>
            <person name="Maeda T."/>
            <person name="Takahashi S."/>
            <person name="Yoshida T."/>
            <person name="Shimamura S."/>
            <person name="Takaki Y."/>
            <person name="Nagai Y."/>
            <person name="Toyoda A."/>
            <person name="Suzuki Y."/>
            <person name="Arimoto A."/>
            <person name="Ishii H."/>
            <person name="Satoh N."/>
            <person name="Nishiyama T."/>
            <person name="Hasebe M."/>
            <person name="Maruyama T."/>
            <person name="Minagawa J."/>
            <person name="Obokata J."/>
            <person name="Shigenobu S."/>
        </authorList>
    </citation>
    <scope>NUCLEOTIDE SEQUENCE [LARGE SCALE GENOMIC DNA]</scope>
</reference>
<proteinExistence type="predicted"/>
<accession>A0AAV4CRW4</accession>
<dbReference type="EMBL" id="BLXT01006926">
    <property type="protein sequence ID" value="GFO34627.1"/>
    <property type="molecule type" value="Genomic_DNA"/>
</dbReference>
<evidence type="ECO:0000313" key="2">
    <source>
        <dbReference type="Proteomes" id="UP000735302"/>
    </source>
</evidence>
<evidence type="ECO:0000313" key="1">
    <source>
        <dbReference type="EMBL" id="GFO34627.1"/>
    </source>
</evidence>
<protein>
    <submittedName>
        <fullName evidence="1">Uncharacterized protein</fullName>
    </submittedName>
</protein>
<comment type="caution">
    <text evidence="1">The sequence shown here is derived from an EMBL/GenBank/DDBJ whole genome shotgun (WGS) entry which is preliminary data.</text>
</comment>
<sequence length="80" mass="8837">MPDARHHGNAGPGRPCRQFKMAATHLDRSLWVAQDTVSYSPGLPSGRREMKSTVCQSTRSCGNGTRVLPHLAMHYYGKVL</sequence>
<dbReference type="AlphaFoldDB" id="A0AAV4CRW4"/>
<gene>
    <name evidence="1" type="ORF">PoB_006113200</name>
</gene>